<dbReference type="PANTHER" id="PTHR43364:SF4">
    <property type="entry name" value="NAD(P)-LINKED OXIDOREDUCTASE SUPERFAMILY PROTEIN"/>
    <property type="match status" value="1"/>
</dbReference>
<proteinExistence type="predicted"/>
<dbReference type="OrthoDB" id="2310150at2759"/>
<accession>A0A6A6G9G3</accession>
<gene>
    <name evidence="3" type="ORF">BDZ85DRAFT_125249</name>
</gene>
<evidence type="ECO:0000313" key="4">
    <source>
        <dbReference type="Proteomes" id="UP000799538"/>
    </source>
</evidence>
<name>A0A6A6G9G3_9PEZI</name>
<dbReference type="Gene3D" id="3.20.20.100">
    <property type="entry name" value="NADP-dependent oxidoreductase domain"/>
    <property type="match status" value="1"/>
</dbReference>
<keyword evidence="1" id="KW-0560">Oxidoreductase</keyword>
<dbReference type="InterPro" id="IPR050523">
    <property type="entry name" value="AKR_Detox_Biosynth"/>
</dbReference>
<dbReference type="CDD" id="cd19075">
    <property type="entry name" value="AKR_AKR7A1-5"/>
    <property type="match status" value="1"/>
</dbReference>
<dbReference type="Proteomes" id="UP000799538">
    <property type="component" value="Unassembled WGS sequence"/>
</dbReference>
<dbReference type="EMBL" id="ML992508">
    <property type="protein sequence ID" value="KAF2222218.1"/>
    <property type="molecule type" value="Genomic_DNA"/>
</dbReference>
<dbReference type="AlphaFoldDB" id="A0A6A6G9G3"/>
<evidence type="ECO:0000259" key="2">
    <source>
        <dbReference type="Pfam" id="PF00248"/>
    </source>
</evidence>
<protein>
    <submittedName>
        <fullName evidence="3">NADP-dependent oxidoreductase domain-containing protein</fullName>
    </submittedName>
</protein>
<feature type="domain" description="NADP-dependent oxidoreductase" evidence="2">
    <location>
        <begin position="18"/>
        <end position="302"/>
    </location>
</feature>
<keyword evidence="4" id="KW-1185">Reference proteome</keyword>
<dbReference type="Pfam" id="PF00248">
    <property type="entry name" value="Aldo_ket_red"/>
    <property type="match status" value="1"/>
</dbReference>
<dbReference type="GO" id="GO:0016491">
    <property type="term" value="F:oxidoreductase activity"/>
    <property type="evidence" value="ECO:0007669"/>
    <property type="project" value="UniProtKB-KW"/>
</dbReference>
<evidence type="ECO:0000256" key="1">
    <source>
        <dbReference type="ARBA" id="ARBA00023002"/>
    </source>
</evidence>
<dbReference type="InterPro" id="IPR023210">
    <property type="entry name" value="NADP_OxRdtase_dom"/>
</dbReference>
<dbReference type="SUPFAM" id="SSF51430">
    <property type="entry name" value="NAD(P)-linked oxidoreductase"/>
    <property type="match status" value="1"/>
</dbReference>
<dbReference type="PANTHER" id="PTHR43364">
    <property type="entry name" value="NADH-SPECIFIC METHYLGLYOXAL REDUCTASE-RELATED"/>
    <property type="match status" value="1"/>
</dbReference>
<dbReference type="InterPro" id="IPR036812">
    <property type="entry name" value="NAD(P)_OxRdtase_dom_sf"/>
</dbReference>
<evidence type="ECO:0000313" key="3">
    <source>
        <dbReference type="EMBL" id="KAF2222218.1"/>
    </source>
</evidence>
<reference evidence="4" key="1">
    <citation type="journal article" date="2020" name="Stud. Mycol.">
        <title>101 Dothideomycetes genomes: A test case for predicting lifestyles and emergence of pathogens.</title>
        <authorList>
            <person name="Haridas S."/>
            <person name="Albert R."/>
            <person name="Binder M."/>
            <person name="Bloem J."/>
            <person name="LaButti K."/>
            <person name="Salamov A."/>
            <person name="Andreopoulos B."/>
            <person name="Baker S."/>
            <person name="Barry K."/>
            <person name="Bills G."/>
            <person name="Bluhm B."/>
            <person name="Cannon C."/>
            <person name="Castanera R."/>
            <person name="Culley D."/>
            <person name="Daum C."/>
            <person name="Ezra D."/>
            <person name="Gonzalez J."/>
            <person name="Henrissat B."/>
            <person name="Kuo A."/>
            <person name="Liang C."/>
            <person name="Lipzen A."/>
            <person name="Lutzoni F."/>
            <person name="Magnuson J."/>
            <person name="Mondo S."/>
            <person name="Nolan M."/>
            <person name="Ohm R."/>
            <person name="Pangilinan J."/>
            <person name="Park H.-J."/>
            <person name="Ramirez L."/>
            <person name="Alfaro M."/>
            <person name="Sun H."/>
            <person name="Tritt A."/>
            <person name="Yoshinaga Y."/>
            <person name="Zwiers L.-H."/>
            <person name="Turgeon B."/>
            <person name="Goodwin S."/>
            <person name="Spatafora J."/>
            <person name="Crous P."/>
            <person name="Grigoriev I."/>
        </authorList>
    </citation>
    <scope>NUCLEOTIDE SEQUENCE [LARGE SCALE GENOMIC DNA]</scope>
    <source>
        <strain evidence="4">CECT 20119</strain>
    </source>
</reference>
<organism evidence="3 4">
    <name type="scientific">Elsinoe ampelina</name>
    <dbReference type="NCBI Taxonomy" id="302913"/>
    <lineage>
        <taxon>Eukaryota</taxon>
        <taxon>Fungi</taxon>
        <taxon>Dikarya</taxon>
        <taxon>Ascomycota</taxon>
        <taxon>Pezizomycotina</taxon>
        <taxon>Dothideomycetes</taxon>
        <taxon>Dothideomycetidae</taxon>
        <taxon>Myriangiales</taxon>
        <taxon>Elsinoaceae</taxon>
        <taxon>Elsinoe</taxon>
    </lineage>
</organism>
<sequence>MVKIIAGLMGSSVAAGSSRLASVDQLRTLLQTCKKYNVLELDTARVYNAGKSEETLGAIPEAQQQFAIQTKCPGFSPGSLSKEKVTSNCNDSLEALKQSQIDIYYFHGPDRKTPLSESCSAINTLYQQDKFRRFGVSNFRADEVEEIVSICKQQGWVLPAVYQGGYNPLLRTGEKALFPTLRRHGISFYAYSPLGGGYFSRPMSELRQPPSGSRMDEMAVFKNIYVNDDSLRLHDVLTNAVNKHNVTLREATLRWLMHHSILEADDGVILGASSAEQMQANLEASSHGPLPDDLVKVFEDVWEQYNATGKAFGYSV</sequence>